<evidence type="ECO:0000256" key="1">
    <source>
        <dbReference type="SAM" id="Phobius"/>
    </source>
</evidence>
<protein>
    <recommendedName>
        <fullName evidence="4">DUF1640 domain-containing protein</fullName>
    </recommendedName>
</protein>
<feature type="transmembrane region" description="Helical" evidence="1">
    <location>
        <begin position="99"/>
        <end position="118"/>
    </location>
</feature>
<gene>
    <name evidence="2" type="ORF">GTP46_18785</name>
</gene>
<keyword evidence="1" id="KW-0472">Membrane</keyword>
<proteinExistence type="predicted"/>
<reference evidence="2 3" key="1">
    <citation type="submission" date="2019-12" db="EMBL/GenBank/DDBJ databases">
        <title>Novel species isolated from a subtropical stream in China.</title>
        <authorList>
            <person name="Lu H."/>
        </authorList>
    </citation>
    <scope>NUCLEOTIDE SEQUENCE [LARGE SCALE GENOMIC DNA]</scope>
    <source>
        <strain evidence="2 3">FT135W</strain>
    </source>
</reference>
<dbReference type="AlphaFoldDB" id="A0A6L8KFX1"/>
<dbReference type="RefSeq" id="WP_161008151.1">
    <property type="nucleotide sequence ID" value="NZ_WWCN01000012.1"/>
</dbReference>
<keyword evidence="1" id="KW-1133">Transmembrane helix</keyword>
<sequence length="123" mass="13803">MNALAQLDNGNRAAEDEEMDTAIDLLRQDMGARFDEGNARIADSHKEAIENTRLVEAQIDELRRETTARIEALARETTGRFDALFAESRRSADRSDVQFRWLVSLIAATLLGMASLLVKTGHW</sequence>
<keyword evidence="3" id="KW-1185">Reference proteome</keyword>
<evidence type="ECO:0000313" key="3">
    <source>
        <dbReference type="Proteomes" id="UP000479335"/>
    </source>
</evidence>
<organism evidence="2 3">
    <name type="scientific">Duganella flavida</name>
    <dbReference type="NCBI Taxonomy" id="2692175"/>
    <lineage>
        <taxon>Bacteria</taxon>
        <taxon>Pseudomonadati</taxon>
        <taxon>Pseudomonadota</taxon>
        <taxon>Betaproteobacteria</taxon>
        <taxon>Burkholderiales</taxon>
        <taxon>Oxalobacteraceae</taxon>
        <taxon>Telluria group</taxon>
        <taxon>Duganella</taxon>
    </lineage>
</organism>
<name>A0A6L8KFX1_9BURK</name>
<evidence type="ECO:0000313" key="2">
    <source>
        <dbReference type="EMBL" id="MYM24684.1"/>
    </source>
</evidence>
<dbReference type="Proteomes" id="UP000479335">
    <property type="component" value="Unassembled WGS sequence"/>
</dbReference>
<dbReference type="EMBL" id="WWCN01000012">
    <property type="protein sequence ID" value="MYM24684.1"/>
    <property type="molecule type" value="Genomic_DNA"/>
</dbReference>
<keyword evidence="1" id="KW-0812">Transmembrane</keyword>
<evidence type="ECO:0008006" key="4">
    <source>
        <dbReference type="Google" id="ProtNLM"/>
    </source>
</evidence>
<comment type="caution">
    <text evidence="2">The sequence shown here is derived from an EMBL/GenBank/DDBJ whole genome shotgun (WGS) entry which is preliminary data.</text>
</comment>
<accession>A0A6L8KFX1</accession>